<name>A0AA85J356_TRIRE</name>
<proteinExistence type="predicted"/>
<organism evidence="1 2">
    <name type="scientific">Trichobilharzia regenti</name>
    <name type="common">Nasal bird schistosome</name>
    <dbReference type="NCBI Taxonomy" id="157069"/>
    <lineage>
        <taxon>Eukaryota</taxon>
        <taxon>Metazoa</taxon>
        <taxon>Spiralia</taxon>
        <taxon>Lophotrochozoa</taxon>
        <taxon>Platyhelminthes</taxon>
        <taxon>Trematoda</taxon>
        <taxon>Digenea</taxon>
        <taxon>Strigeidida</taxon>
        <taxon>Schistosomatoidea</taxon>
        <taxon>Schistosomatidae</taxon>
        <taxon>Trichobilharzia</taxon>
    </lineage>
</organism>
<dbReference type="WBParaSite" id="TREG1_137590.1">
    <property type="protein sequence ID" value="TREG1_137590.1"/>
    <property type="gene ID" value="TREG1_137590"/>
</dbReference>
<dbReference type="AlphaFoldDB" id="A0AA85J356"/>
<evidence type="ECO:0000313" key="2">
    <source>
        <dbReference type="WBParaSite" id="TREG1_137590.1"/>
    </source>
</evidence>
<reference evidence="2" key="2">
    <citation type="submission" date="2023-11" db="UniProtKB">
        <authorList>
            <consortium name="WormBaseParasite"/>
        </authorList>
    </citation>
    <scope>IDENTIFICATION</scope>
</reference>
<reference evidence="1" key="1">
    <citation type="submission" date="2022-06" db="EMBL/GenBank/DDBJ databases">
        <authorList>
            <person name="Berger JAMES D."/>
            <person name="Berger JAMES D."/>
        </authorList>
    </citation>
    <scope>NUCLEOTIDE SEQUENCE [LARGE SCALE GENOMIC DNA]</scope>
</reference>
<accession>A0AA85J356</accession>
<keyword evidence="1" id="KW-1185">Reference proteome</keyword>
<evidence type="ECO:0000313" key="1">
    <source>
        <dbReference type="Proteomes" id="UP000050795"/>
    </source>
</evidence>
<dbReference type="Proteomes" id="UP000050795">
    <property type="component" value="Unassembled WGS sequence"/>
</dbReference>
<sequence length="136" mass="15033">MCPNHILGSSQKLADLVATSQSVRSSIFSLSHIGGRPVIWKQISNLCIHLIDQFVTNVQMANNCGINNLGTPLWPKSMDIKYKQHLPSSFKAQIRQSNITTTKASVTTDKSWPNPQPNGSIILQNFLNAGRTLFSK</sequence>
<dbReference type="Pfam" id="PF09531">
    <property type="entry name" value="Ndc1_Nup"/>
    <property type="match status" value="1"/>
</dbReference>
<protein>
    <submittedName>
        <fullName evidence="2">Uncharacterized protein</fullName>
    </submittedName>
</protein>
<dbReference type="InterPro" id="IPR019049">
    <property type="entry name" value="Nucleoporin_prot_Ndc1/Nup"/>
</dbReference>